<gene>
    <name evidence="5" type="ORF">J8380_15225</name>
</gene>
<dbReference type="EMBL" id="CP072800">
    <property type="protein sequence ID" value="QTR49567.1"/>
    <property type="molecule type" value="Genomic_DNA"/>
</dbReference>
<name>A0ABX7X0X2_9GAMM</name>
<dbReference type="PANTHER" id="PTHR36582">
    <property type="entry name" value="ANTITOXIN PARD"/>
    <property type="match status" value="1"/>
</dbReference>
<dbReference type="Proteomes" id="UP000672027">
    <property type="component" value="Chromosome"/>
</dbReference>
<dbReference type="PANTHER" id="PTHR36582:SF2">
    <property type="entry name" value="ANTITOXIN PARD"/>
    <property type="match status" value="1"/>
</dbReference>
<evidence type="ECO:0000313" key="5">
    <source>
        <dbReference type="EMBL" id="QTR49567.1"/>
    </source>
</evidence>
<organism evidence="5 6">
    <name type="scientific">Candidatus Thiothrix anitrata</name>
    <dbReference type="NCBI Taxonomy" id="2823902"/>
    <lineage>
        <taxon>Bacteria</taxon>
        <taxon>Pseudomonadati</taxon>
        <taxon>Pseudomonadota</taxon>
        <taxon>Gammaproteobacteria</taxon>
        <taxon>Thiotrichales</taxon>
        <taxon>Thiotrichaceae</taxon>
        <taxon>Thiothrix</taxon>
    </lineage>
</organism>
<keyword evidence="6" id="KW-1185">Reference proteome</keyword>
<reference evidence="5 6" key="1">
    <citation type="submission" date="2021-04" db="EMBL/GenBank/DDBJ databases">
        <title>Genomics, taxonomy and metabolism of representatives of sulfur bacteria of the genus Thiothrix: Thiothrix fructosivorans QT, Thiothrix unzii A1T and three new species, Thiothrix subterranea sp. nov., Thiothrix litoralis sp. nov. and 'Candidatus Thiothrix anitrata' sp. nov.</title>
        <authorList>
            <person name="Ravin N.V."/>
            <person name="Smolyakov D."/>
            <person name="Rudenko T.S."/>
            <person name="Mardanov A.V."/>
            <person name="Beletsky A.V."/>
            <person name="Markov N.D."/>
            <person name="Fomenkov A.I."/>
            <person name="Roberts R.J."/>
            <person name="Karnachuk O.V."/>
            <person name="Novikov A."/>
            <person name="Grabovich M.Y."/>
        </authorList>
    </citation>
    <scope>NUCLEOTIDE SEQUENCE [LARGE SCALE GENOMIC DNA]</scope>
    <source>
        <strain evidence="5 6">A52</strain>
    </source>
</reference>
<evidence type="ECO:0000313" key="6">
    <source>
        <dbReference type="Proteomes" id="UP000672027"/>
    </source>
</evidence>
<evidence type="ECO:0000256" key="1">
    <source>
        <dbReference type="ARBA" id="ARBA00008580"/>
    </source>
</evidence>
<proteinExistence type="inferred from homology"/>
<dbReference type="InterPro" id="IPR022789">
    <property type="entry name" value="ParD"/>
</dbReference>
<comment type="similarity">
    <text evidence="1">Belongs to the ParD antitoxin family.</text>
</comment>
<sequence length="85" mass="9678">MATLNISLPDQLRDWIRTQITSGRYSSASDYLRDLIRNDQRVLMQDSQWLANHLQARMATPDEAFVASSAADVKARVRKQLDKSA</sequence>
<dbReference type="CDD" id="cd22231">
    <property type="entry name" value="RHH_NikR_HicB-like"/>
    <property type="match status" value="1"/>
</dbReference>
<keyword evidence="3" id="KW-1277">Toxin-antitoxin system</keyword>
<accession>A0ABX7X0X2</accession>
<dbReference type="RefSeq" id="WP_210226407.1">
    <property type="nucleotide sequence ID" value="NZ_CP072800.1"/>
</dbReference>
<dbReference type="NCBIfam" id="TIGR02606">
    <property type="entry name" value="antidote_CC2985"/>
    <property type="match status" value="1"/>
</dbReference>
<evidence type="ECO:0000256" key="4">
    <source>
        <dbReference type="ARBA" id="ARBA00037106"/>
    </source>
</evidence>
<dbReference type="Gene3D" id="6.10.10.120">
    <property type="entry name" value="Antitoxin ParD1-like"/>
    <property type="match status" value="1"/>
</dbReference>
<comment type="function">
    <text evidence="4">Antitoxin component of a type II toxin-antitoxin (TA) system. Neutralizes the effect of toxin ParE.</text>
</comment>
<evidence type="ECO:0000256" key="3">
    <source>
        <dbReference type="ARBA" id="ARBA00022649"/>
    </source>
</evidence>
<dbReference type="InterPro" id="IPR010985">
    <property type="entry name" value="Ribbon_hlx_hlx"/>
</dbReference>
<evidence type="ECO:0000256" key="2">
    <source>
        <dbReference type="ARBA" id="ARBA00017940"/>
    </source>
</evidence>
<dbReference type="SUPFAM" id="SSF47598">
    <property type="entry name" value="Ribbon-helix-helix"/>
    <property type="match status" value="1"/>
</dbReference>
<protein>
    <recommendedName>
        <fullName evidence="2">Antitoxin ParD</fullName>
    </recommendedName>
</protein>
<dbReference type="InterPro" id="IPR038296">
    <property type="entry name" value="ParD_sf"/>
</dbReference>